<comment type="caution">
    <text evidence="7">The sequence shown here is derived from an EMBL/GenBank/DDBJ whole genome shotgun (WGS) entry which is preliminary data.</text>
</comment>
<dbReference type="Proteomes" id="UP000562984">
    <property type="component" value="Unassembled WGS sequence"/>
</dbReference>
<dbReference type="PANTHER" id="PTHR10146:SF14">
    <property type="entry name" value="PYRIDOXAL PHOSPHATE HOMEOSTASIS PROTEIN"/>
    <property type="match status" value="1"/>
</dbReference>
<dbReference type="CDD" id="cd00635">
    <property type="entry name" value="PLPDE_III_YBL036c_like"/>
    <property type="match status" value="1"/>
</dbReference>
<dbReference type="HAMAP" id="MF_02087">
    <property type="entry name" value="PLP_homeostasis"/>
    <property type="match status" value="1"/>
</dbReference>
<dbReference type="AlphaFoldDB" id="A0A849A7N3"/>
<dbReference type="Pfam" id="PF01168">
    <property type="entry name" value="Ala_racemase_N"/>
    <property type="match status" value="1"/>
</dbReference>
<evidence type="ECO:0000256" key="1">
    <source>
        <dbReference type="ARBA" id="ARBA00022898"/>
    </source>
</evidence>
<dbReference type="SUPFAM" id="SSF51419">
    <property type="entry name" value="PLP-binding barrel"/>
    <property type="match status" value="1"/>
</dbReference>
<dbReference type="GO" id="GO:0030170">
    <property type="term" value="F:pyridoxal phosphate binding"/>
    <property type="evidence" value="ECO:0007669"/>
    <property type="project" value="UniProtKB-UniRule"/>
</dbReference>
<dbReference type="RefSeq" id="WP_171199696.1">
    <property type="nucleotide sequence ID" value="NZ_JABEND010000004.1"/>
</dbReference>
<evidence type="ECO:0000259" key="6">
    <source>
        <dbReference type="Pfam" id="PF01168"/>
    </source>
</evidence>
<dbReference type="PANTHER" id="PTHR10146">
    <property type="entry name" value="PROLINE SYNTHETASE CO-TRANSCRIBED BACTERIAL HOMOLOG PROTEIN"/>
    <property type="match status" value="1"/>
</dbReference>
<dbReference type="InterPro" id="IPR029066">
    <property type="entry name" value="PLP-binding_barrel"/>
</dbReference>
<dbReference type="InterPro" id="IPR001608">
    <property type="entry name" value="Ala_racemase_N"/>
</dbReference>
<dbReference type="Gene3D" id="3.20.20.10">
    <property type="entry name" value="Alanine racemase"/>
    <property type="match status" value="1"/>
</dbReference>
<evidence type="ECO:0000256" key="4">
    <source>
        <dbReference type="RuleBase" id="RU004514"/>
    </source>
</evidence>
<comment type="similarity">
    <text evidence="2 4">Belongs to the pyridoxal phosphate-binding protein YggS/PROSC family.</text>
</comment>
<reference evidence="7 8" key="1">
    <citation type="submission" date="2020-05" db="EMBL/GenBank/DDBJ databases">
        <title>Nakamurella sp. DB0629 isolated from air conditioner.</title>
        <authorList>
            <person name="Kim D.H."/>
            <person name="Kim D.-U."/>
        </authorList>
    </citation>
    <scope>NUCLEOTIDE SEQUENCE [LARGE SCALE GENOMIC DNA]</scope>
    <source>
        <strain evidence="7 8">DB0629</strain>
    </source>
</reference>
<dbReference type="EMBL" id="JABEND010000004">
    <property type="protein sequence ID" value="NNG36037.1"/>
    <property type="molecule type" value="Genomic_DNA"/>
</dbReference>
<evidence type="ECO:0000256" key="2">
    <source>
        <dbReference type="HAMAP-Rule" id="MF_02087"/>
    </source>
</evidence>
<evidence type="ECO:0000256" key="5">
    <source>
        <dbReference type="SAM" id="MobiDB-lite"/>
    </source>
</evidence>
<comment type="cofactor">
    <cofactor evidence="3">
        <name>pyridoxal 5'-phosphate</name>
        <dbReference type="ChEBI" id="CHEBI:597326"/>
    </cofactor>
</comment>
<name>A0A849A7N3_9ACTN</name>
<dbReference type="FunFam" id="3.20.20.10:FF:000018">
    <property type="entry name" value="Pyridoxal phosphate homeostasis protein"/>
    <property type="match status" value="1"/>
</dbReference>
<dbReference type="NCBIfam" id="TIGR00044">
    <property type="entry name" value="YggS family pyridoxal phosphate-dependent enzyme"/>
    <property type="match status" value="1"/>
</dbReference>
<feature type="modified residue" description="N6-(pyridoxal phosphate)lysine" evidence="2 3">
    <location>
        <position position="64"/>
    </location>
</feature>
<gene>
    <name evidence="7" type="ORF">HKD39_09985</name>
</gene>
<evidence type="ECO:0000256" key="3">
    <source>
        <dbReference type="PIRSR" id="PIRSR004848-1"/>
    </source>
</evidence>
<feature type="compositionally biased region" description="Low complexity" evidence="5">
    <location>
        <begin position="15"/>
        <end position="25"/>
    </location>
</feature>
<accession>A0A849A7N3</accession>
<sequence length="258" mass="26712">MTAAGDKAAGVDSRQAATDPAQQDQQDPREAELLERLFAAVQGIQQAAAEAGRADQVRLLLATKLVDADRIASALRVGAALIGENRVQEITGKAPQLQGVLHEKHLIGPLQKNKINTALAAESAVDCVETVDSVELAAAIDQRVEPARGDGAVLDVMIQVNVSGEPSKSGVAPEQASALAAAVAGLPRLRLTGLMTIGLNSGDEAAVRRGYARLRELRDSLVPGGELSMGMSADYRAAIAEGATIVRLGSAVFGPRTG</sequence>
<evidence type="ECO:0000313" key="7">
    <source>
        <dbReference type="EMBL" id="NNG36037.1"/>
    </source>
</evidence>
<dbReference type="InterPro" id="IPR011078">
    <property type="entry name" value="PyrdxlP_homeostasis"/>
</dbReference>
<organism evidence="7 8">
    <name type="scientific">Nakamurella aerolata</name>
    <dbReference type="NCBI Taxonomy" id="1656892"/>
    <lineage>
        <taxon>Bacteria</taxon>
        <taxon>Bacillati</taxon>
        <taxon>Actinomycetota</taxon>
        <taxon>Actinomycetes</taxon>
        <taxon>Nakamurellales</taxon>
        <taxon>Nakamurellaceae</taxon>
        <taxon>Nakamurella</taxon>
    </lineage>
</organism>
<keyword evidence="8" id="KW-1185">Reference proteome</keyword>
<dbReference type="PIRSF" id="PIRSF004848">
    <property type="entry name" value="YBL036c_PLPDEIII"/>
    <property type="match status" value="1"/>
</dbReference>
<comment type="function">
    <text evidence="2">Pyridoxal 5'-phosphate (PLP)-binding protein, which is involved in PLP homeostasis.</text>
</comment>
<feature type="region of interest" description="Disordered" evidence="5">
    <location>
        <begin position="1"/>
        <end position="29"/>
    </location>
</feature>
<feature type="domain" description="Alanine racemase N-terminal" evidence="6">
    <location>
        <begin position="56"/>
        <end position="255"/>
    </location>
</feature>
<protein>
    <recommendedName>
        <fullName evidence="2">Pyridoxal phosphate homeostasis protein</fullName>
        <shortName evidence="2">PLP homeostasis protein</shortName>
    </recommendedName>
</protein>
<proteinExistence type="inferred from homology"/>
<keyword evidence="1 2" id="KW-0663">Pyridoxal phosphate</keyword>
<evidence type="ECO:0000313" key="8">
    <source>
        <dbReference type="Proteomes" id="UP000562984"/>
    </source>
</evidence>